<gene>
    <name evidence="3" type="primary">dpsA</name>
    <name evidence="3" type="ORF">H9868_04505</name>
</gene>
<dbReference type="InterPro" id="IPR031629">
    <property type="entry name" value="DpaA_N"/>
</dbReference>
<evidence type="ECO:0000313" key="3">
    <source>
        <dbReference type="EMBL" id="HIW93785.1"/>
    </source>
</evidence>
<sequence length="299" mass="31648">MEQRKGGESMRHTYSVWVVGGDQRQARLAELLAGAGHTVYTFGLERAGALEGVEARTELSEAGESDCVVLPLPAMGEKSTLNAPLSEQKYPMEEILTAIGSGPAVCAGRVDPPLQELADRLGVTLHDYAAREEFAVANAVPTAEGALQLAMEELPVTLHGARVLVIGFGRLGRALAPRLSALGARVTVAARKWSDLAWIKVSGWEGEHSGQLKGWLCAYDLIINTVPALILDEGCLHDLKPGCLVLDLASKPGGVDFDAARRLGVPAIWALSLPGKVAPVTAGVIVRDTVCHILDELGV</sequence>
<reference evidence="3" key="1">
    <citation type="journal article" date="2021" name="PeerJ">
        <title>Extensive microbial diversity within the chicken gut microbiome revealed by metagenomics and culture.</title>
        <authorList>
            <person name="Gilroy R."/>
            <person name="Ravi A."/>
            <person name="Getino M."/>
            <person name="Pursley I."/>
            <person name="Horton D.L."/>
            <person name="Alikhan N.F."/>
            <person name="Baker D."/>
            <person name="Gharbi K."/>
            <person name="Hall N."/>
            <person name="Watson M."/>
            <person name="Adriaenssens E.M."/>
            <person name="Foster-Nyarko E."/>
            <person name="Jarju S."/>
            <person name="Secka A."/>
            <person name="Antonio M."/>
            <person name="Oren A."/>
            <person name="Chaudhuri R.R."/>
            <person name="La Ragione R."/>
            <person name="Hildebrand F."/>
            <person name="Pallen M.J."/>
        </authorList>
    </citation>
    <scope>NUCLEOTIDE SEQUENCE</scope>
    <source>
        <strain evidence="3">ChiGjej6B6-1540</strain>
    </source>
</reference>
<reference evidence="3" key="2">
    <citation type="submission" date="2021-04" db="EMBL/GenBank/DDBJ databases">
        <authorList>
            <person name="Gilroy R."/>
        </authorList>
    </citation>
    <scope>NUCLEOTIDE SEQUENCE</scope>
    <source>
        <strain evidence="3">ChiGjej6B6-1540</strain>
    </source>
</reference>
<dbReference type="NCBIfam" id="NF006162">
    <property type="entry name" value="PRK08306.1"/>
    <property type="match status" value="1"/>
</dbReference>
<accession>A0A9D1RUI3</accession>
<evidence type="ECO:0000313" key="4">
    <source>
        <dbReference type="Proteomes" id="UP000824192"/>
    </source>
</evidence>
<dbReference type="AlphaFoldDB" id="A0A9D1RUI3"/>
<dbReference type="InterPro" id="IPR006140">
    <property type="entry name" value="D-isomer_DH_NAD-bd"/>
</dbReference>
<dbReference type="InterPro" id="IPR036291">
    <property type="entry name" value="NAD(P)-bd_dom_sf"/>
</dbReference>
<dbReference type="Proteomes" id="UP000824192">
    <property type="component" value="Unassembled WGS sequence"/>
</dbReference>
<feature type="domain" description="D-isomer specific 2-hydroxyacid dehydrogenase NAD-binding" evidence="1">
    <location>
        <begin position="154"/>
        <end position="197"/>
    </location>
</feature>
<dbReference type="Gene3D" id="3.40.50.720">
    <property type="entry name" value="NAD(P)-binding Rossmann-like Domain"/>
    <property type="match status" value="1"/>
</dbReference>
<name>A0A9D1RUI3_9FIRM</name>
<evidence type="ECO:0000259" key="2">
    <source>
        <dbReference type="Pfam" id="PF16924"/>
    </source>
</evidence>
<dbReference type="GO" id="GO:0051287">
    <property type="term" value="F:NAD binding"/>
    <property type="evidence" value="ECO:0007669"/>
    <property type="project" value="InterPro"/>
</dbReference>
<comment type="caution">
    <text evidence="3">The sequence shown here is derived from an EMBL/GenBank/DDBJ whole genome shotgun (WGS) entry which is preliminary data.</text>
</comment>
<dbReference type="Pfam" id="PF16924">
    <property type="entry name" value="DpaA_N"/>
    <property type="match status" value="1"/>
</dbReference>
<evidence type="ECO:0000259" key="1">
    <source>
        <dbReference type="Pfam" id="PF02826"/>
    </source>
</evidence>
<organism evidence="3 4">
    <name type="scientific">Candidatus Flavonifractor merdipullorum</name>
    <dbReference type="NCBI Taxonomy" id="2838590"/>
    <lineage>
        <taxon>Bacteria</taxon>
        <taxon>Bacillati</taxon>
        <taxon>Bacillota</taxon>
        <taxon>Clostridia</taxon>
        <taxon>Eubacteriales</taxon>
        <taxon>Oscillospiraceae</taxon>
        <taxon>Flavonifractor</taxon>
    </lineage>
</organism>
<feature type="domain" description="Dipicolinate synthase subunit A N-terminal" evidence="2">
    <location>
        <begin position="16"/>
        <end position="129"/>
    </location>
</feature>
<proteinExistence type="predicted"/>
<protein>
    <submittedName>
        <fullName evidence="3">Dipicolinate synthase subunit DpsA</fullName>
    </submittedName>
</protein>
<dbReference type="SUPFAM" id="SSF51735">
    <property type="entry name" value="NAD(P)-binding Rossmann-fold domains"/>
    <property type="match status" value="1"/>
</dbReference>
<dbReference type="Pfam" id="PF02826">
    <property type="entry name" value="2-Hacid_dh_C"/>
    <property type="match status" value="1"/>
</dbReference>
<dbReference type="EMBL" id="DXGA01000098">
    <property type="protein sequence ID" value="HIW93785.1"/>
    <property type="molecule type" value="Genomic_DNA"/>
</dbReference>